<proteinExistence type="predicted"/>
<accession>M4B2U3</accession>
<reference evidence="1" key="2">
    <citation type="submission" date="2015-06" db="UniProtKB">
        <authorList>
            <consortium name="EnsemblProtists"/>
        </authorList>
    </citation>
    <scope>IDENTIFICATION</scope>
    <source>
        <strain evidence="1">Emoy2</strain>
    </source>
</reference>
<dbReference type="EnsemblProtists" id="HpaT800591">
    <property type="protein sequence ID" value="HpaP800591"/>
    <property type="gene ID" value="HpaG800591"/>
</dbReference>
<dbReference type="AlphaFoldDB" id="M4B2U3"/>
<organism evidence="1 2">
    <name type="scientific">Hyaloperonospora arabidopsidis (strain Emoy2)</name>
    <name type="common">Downy mildew agent</name>
    <name type="synonym">Peronospora arabidopsidis</name>
    <dbReference type="NCBI Taxonomy" id="559515"/>
    <lineage>
        <taxon>Eukaryota</taxon>
        <taxon>Sar</taxon>
        <taxon>Stramenopiles</taxon>
        <taxon>Oomycota</taxon>
        <taxon>Peronosporomycetes</taxon>
        <taxon>Peronosporales</taxon>
        <taxon>Peronosporaceae</taxon>
        <taxon>Hyaloperonospora</taxon>
    </lineage>
</organism>
<evidence type="ECO:0000313" key="1">
    <source>
        <dbReference type="EnsemblProtists" id="HpaP800591"/>
    </source>
</evidence>
<sequence length="69" mass="7547">MWTLKCSCRARRVRPCTLAASRRMRNSTAGSGKSPVASPSGGISTLCLTAPCSRTTTRFRRTNSSRNLR</sequence>
<name>M4B2U3_HYAAE</name>
<keyword evidence="2" id="KW-1185">Reference proteome</keyword>
<dbReference type="EMBL" id="JH598094">
    <property type="status" value="NOT_ANNOTATED_CDS"/>
    <property type="molecule type" value="Genomic_DNA"/>
</dbReference>
<dbReference type="InParanoid" id="M4B2U3"/>
<dbReference type="VEuPathDB" id="FungiDB:HpaG800591"/>
<dbReference type="Proteomes" id="UP000011713">
    <property type="component" value="Unassembled WGS sequence"/>
</dbReference>
<reference evidence="2" key="1">
    <citation type="journal article" date="2010" name="Science">
        <title>Signatures of adaptation to obligate biotrophy in the Hyaloperonospora arabidopsidis genome.</title>
        <authorList>
            <person name="Baxter L."/>
            <person name="Tripathy S."/>
            <person name="Ishaque N."/>
            <person name="Boot N."/>
            <person name="Cabral A."/>
            <person name="Kemen E."/>
            <person name="Thines M."/>
            <person name="Ah-Fong A."/>
            <person name="Anderson R."/>
            <person name="Badejoko W."/>
            <person name="Bittner-Eddy P."/>
            <person name="Boore J.L."/>
            <person name="Chibucos M.C."/>
            <person name="Coates M."/>
            <person name="Dehal P."/>
            <person name="Delehaunty K."/>
            <person name="Dong S."/>
            <person name="Downton P."/>
            <person name="Dumas B."/>
            <person name="Fabro G."/>
            <person name="Fronick C."/>
            <person name="Fuerstenberg S.I."/>
            <person name="Fulton L."/>
            <person name="Gaulin E."/>
            <person name="Govers F."/>
            <person name="Hughes L."/>
            <person name="Humphray S."/>
            <person name="Jiang R.H."/>
            <person name="Judelson H."/>
            <person name="Kamoun S."/>
            <person name="Kyung K."/>
            <person name="Meijer H."/>
            <person name="Minx P."/>
            <person name="Morris P."/>
            <person name="Nelson J."/>
            <person name="Phuntumart V."/>
            <person name="Qutob D."/>
            <person name="Rehmany A."/>
            <person name="Rougon-Cardoso A."/>
            <person name="Ryden P."/>
            <person name="Torto-Alalibo T."/>
            <person name="Studholme D."/>
            <person name="Wang Y."/>
            <person name="Win J."/>
            <person name="Wood J."/>
            <person name="Clifton S.W."/>
            <person name="Rogers J."/>
            <person name="Van den Ackerveken G."/>
            <person name="Jones J.D."/>
            <person name="McDowell J.M."/>
            <person name="Beynon J."/>
            <person name="Tyler B.M."/>
        </authorList>
    </citation>
    <scope>NUCLEOTIDE SEQUENCE [LARGE SCALE GENOMIC DNA]</scope>
    <source>
        <strain evidence="2">Emoy2</strain>
    </source>
</reference>
<evidence type="ECO:0000313" key="2">
    <source>
        <dbReference type="Proteomes" id="UP000011713"/>
    </source>
</evidence>
<protein>
    <submittedName>
        <fullName evidence="1">Uncharacterized protein</fullName>
    </submittedName>
</protein>
<dbReference type="HOGENOM" id="CLU_2781331_0_0_1"/>